<evidence type="ECO:0000313" key="1">
    <source>
        <dbReference type="EMBL" id="PLW38365.1"/>
    </source>
</evidence>
<dbReference type="AlphaFoldDB" id="A0A2N5UKW0"/>
<organism evidence="1 2">
    <name type="scientific">Puccinia coronata f. sp. avenae</name>
    <dbReference type="NCBI Taxonomy" id="200324"/>
    <lineage>
        <taxon>Eukaryota</taxon>
        <taxon>Fungi</taxon>
        <taxon>Dikarya</taxon>
        <taxon>Basidiomycota</taxon>
        <taxon>Pucciniomycotina</taxon>
        <taxon>Pucciniomycetes</taxon>
        <taxon>Pucciniales</taxon>
        <taxon>Pucciniaceae</taxon>
        <taxon>Puccinia</taxon>
    </lineage>
</organism>
<sequence length="131" mass="14284">MVQQYPRKDIAGTLISVQQYPHKDTHRESLALCLVFQNCIRASPTVLLLRRPEPTLAARYTFLPSSGAVMRAAKGSGGGSELPSPATLGSLGSHLPKLPHPLFGRRTVEFCHLINTSGHQSHTNSTDKNRS</sequence>
<accession>A0A2N5UKW0</accession>
<comment type="caution">
    <text evidence="1">The sequence shown here is derived from an EMBL/GenBank/DDBJ whole genome shotgun (WGS) entry which is preliminary data.</text>
</comment>
<gene>
    <name evidence="1" type="ORF">PCASD_10549</name>
</gene>
<proteinExistence type="predicted"/>
<dbReference type="Proteomes" id="UP000235392">
    <property type="component" value="Unassembled WGS sequence"/>
</dbReference>
<name>A0A2N5UKW0_9BASI</name>
<protein>
    <submittedName>
        <fullName evidence="1">Uncharacterized protein</fullName>
    </submittedName>
</protein>
<evidence type="ECO:0000313" key="2">
    <source>
        <dbReference type="Proteomes" id="UP000235392"/>
    </source>
</evidence>
<dbReference type="EMBL" id="PGCI01000129">
    <property type="protein sequence ID" value="PLW38365.1"/>
    <property type="molecule type" value="Genomic_DNA"/>
</dbReference>
<reference evidence="1 2" key="1">
    <citation type="submission" date="2017-11" db="EMBL/GenBank/DDBJ databases">
        <title>De novo assembly and phasing of dikaryotic genomes from two isolates of Puccinia coronata f. sp. avenae, the causal agent of oat crown rust.</title>
        <authorList>
            <person name="Miller M.E."/>
            <person name="Zhang Y."/>
            <person name="Omidvar V."/>
            <person name="Sperschneider J."/>
            <person name="Schwessinger B."/>
            <person name="Raley C."/>
            <person name="Palmer J.M."/>
            <person name="Garnica D."/>
            <person name="Upadhyaya N."/>
            <person name="Rathjen J."/>
            <person name="Taylor J.M."/>
            <person name="Park R.F."/>
            <person name="Dodds P.N."/>
            <person name="Hirsch C.D."/>
            <person name="Kianian S.F."/>
            <person name="Figueroa M."/>
        </authorList>
    </citation>
    <scope>NUCLEOTIDE SEQUENCE [LARGE SCALE GENOMIC DNA]</scope>
    <source>
        <strain evidence="1">12SD80</strain>
    </source>
</reference>